<evidence type="ECO:0000256" key="2">
    <source>
        <dbReference type="ARBA" id="ARBA00022989"/>
    </source>
</evidence>
<organism evidence="6 7">
    <name type="scientific">Methylocapsa polymorpha</name>
    <dbReference type="NCBI Taxonomy" id="3080828"/>
    <lineage>
        <taxon>Bacteria</taxon>
        <taxon>Pseudomonadati</taxon>
        <taxon>Pseudomonadota</taxon>
        <taxon>Alphaproteobacteria</taxon>
        <taxon>Hyphomicrobiales</taxon>
        <taxon>Beijerinckiaceae</taxon>
        <taxon>Methylocapsa</taxon>
    </lineage>
</organism>
<reference evidence="6 7" key="1">
    <citation type="submission" date="2023-10" db="EMBL/GenBank/DDBJ databases">
        <title>Novel methanotroph of the genus Methylocapsa from a subarctic wetland.</title>
        <authorList>
            <person name="Belova S.E."/>
            <person name="Oshkin I.Y."/>
            <person name="Miroshnikov K."/>
            <person name="Dedysh S.N."/>
        </authorList>
    </citation>
    <scope>NUCLEOTIDE SEQUENCE [LARGE SCALE GENOMIC DNA]</scope>
    <source>
        <strain evidence="6 7">RX1</strain>
    </source>
</reference>
<evidence type="ECO:0000259" key="5">
    <source>
        <dbReference type="PROSITE" id="PS51503"/>
    </source>
</evidence>
<dbReference type="NCBIfam" id="NF033233">
    <property type="entry name" value="twin_helix"/>
    <property type="match status" value="1"/>
</dbReference>
<evidence type="ECO:0000313" key="7">
    <source>
        <dbReference type="Proteomes" id="UP001626536"/>
    </source>
</evidence>
<feature type="transmembrane region" description="Helical" evidence="4">
    <location>
        <begin position="7"/>
        <end position="28"/>
    </location>
</feature>
<feature type="domain" description="HIG1" evidence="5">
    <location>
        <begin position="1"/>
        <end position="62"/>
    </location>
</feature>
<dbReference type="Gene3D" id="6.10.140.1320">
    <property type="match status" value="1"/>
</dbReference>
<evidence type="ECO:0000256" key="3">
    <source>
        <dbReference type="ARBA" id="ARBA00023136"/>
    </source>
</evidence>
<sequence length="62" mass="6776">MHAASNFLVAIAIGAVVIVLLLGLFNTLRGGSVHLSQHLMRWRIGLQFLAIVVIIGVLWLRS</sequence>
<dbReference type="Pfam" id="PF04588">
    <property type="entry name" value="HIG_1_N"/>
    <property type="match status" value="1"/>
</dbReference>
<feature type="transmembrane region" description="Helical" evidence="4">
    <location>
        <begin position="40"/>
        <end position="60"/>
    </location>
</feature>
<keyword evidence="2 4" id="KW-1133">Transmembrane helix</keyword>
<evidence type="ECO:0000256" key="1">
    <source>
        <dbReference type="ARBA" id="ARBA00022692"/>
    </source>
</evidence>
<dbReference type="PROSITE" id="PS51503">
    <property type="entry name" value="HIG1"/>
    <property type="match status" value="1"/>
</dbReference>
<keyword evidence="3 4" id="KW-0472">Membrane</keyword>
<name>A0ABZ0HPS5_9HYPH</name>
<dbReference type="RefSeq" id="WP_407338258.1">
    <property type="nucleotide sequence ID" value="NZ_CP136862.1"/>
</dbReference>
<dbReference type="InterPro" id="IPR007667">
    <property type="entry name" value="Hypoxia_induced_domain"/>
</dbReference>
<evidence type="ECO:0000256" key="4">
    <source>
        <dbReference type="SAM" id="Phobius"/>
    </source>
</evidence>
<keyword evidence="1 4" id="KW-0812">Transmembrane</keyword>
<evidence type="ECO:0000313" key="6">
    <source>
        <dbReference type="EMBL" id="WOJ88821.1"/>
    </source>
</evidence>
<proteinExistence type="predicted"/>
<dbReference type="Proteomes" id="UP001626536">
    <property type="component" value="Chromosome"/>
</dbReference>
<keyword evidence="7" id="KW-1185">Reference proteome</keyword>
<accession>A0ABZ0HPS5</accession>
<dbReference type="EMBL" id="CP136862">
    <property type="protein sequence ID" value="WOJ88821.1"/>
    <property type="molecule type" value="Genomic_DNA"/>
</dbReference>
<protein>
    <submittedName>
        <fullName evidence="6">Twin transmembrane helix small protein</fullName>
    </submittedName>
</protein>
<gene>
    <name evidence="6" type="ORF">RZS28_13515</name>
</gene>